<accession>R0I4B5</accession>
<evidence type="ECO:0000256" key="2">
    <source>
        <dbReference type="ARBA" id="ARBA00038471"/>
    </source>
</evidence>
<dbReference type="Gene3D" id="1.20.140.40">
    <property type="entry name" value="Invertase/pectin methylesterase inhibitor family protein"/>
    <property type="match status" value="1"/>
</dbReference>
<dbReference type="SUPFAM" id="SSF101148">
    <property type="entry name" value="Plant invertase/pectin methylesterase inhibitor"/>
    <property type="match status" value="1"/>
</dbReference>
<dbReference type="PANTHER" id="PTHR31080:SF68">
    <property type="entry name" value="PLANT INVERTASE_PECTIN METHYLESTERASE INHIBITOR SUPERFAMILY PROTEIN"/>
    <property type="match status" value="1"/>
</dbReference>
<evidence type="ECO:0000313" key="5">
    <source>
        <dbReference type="EMBL" id="EOA31168.1"/>
    </source>
</evidence>
<keyword evidence="1" id="KW-0732">Signal</keyword>
<protein>
    <recommendedName>
        <fullName evidence="4">Pectinesterase inhibitor domain-containing protein</fullName>
    </recommendedName>
</protein>
<dbReference type="KEGG" id="crb:17891866"/>
<dbReference type="InterPro" id="IPR006501">
    <property type="entry name" value="Pectinesterase_inhib_dom"/>
</dbReference>
<dbReference type="SMART" id="SM00856">
    <property type="entry name" value="PMEI"/>
    <property type="match status" value="1"/>
</dbReference>
<evidence type="ECO:0000256" key="1">
    <source>
        <dbReference type="ARBA" id="ARBA00022729"/>
    </source>
</evidence>
<dbReference type="AlphaFoldDB" id="R0I4B5"/>
<comment type="similarity">
    <text evidence="2">Belongs to the PMEI family.</text>
</comment>
<dbReference type="InterPro" id="IPR035513">
    <property type="entry name" value="Invertase/methylesterase_inhib"/>
</dbReference>
<sequence length="283" mass="29269">MEANKTFRIIVIVTVSTLVTILSPVESKYGDSYVARSLLHVFPPSGSPAPAPAVTDIDSPAASPQAPTAPEEIDIDSPAQAPSDSMSPAEVDLDSPASSPESPAYSNPPSEESYDVETSSSSPTSLSGIDVLSSAKNLVNPALLSPEIKAICGKTDFPPLCESSVSPLLTVAQLKPDTSSVLVLAIQASINATKAALATVKEVAADDCQELYDDALANLEDAALAVKSRDIATVNTNLSAAMTDYSTCNDGFEEAGEPNPLADVGDKLTKMVSNCLAISTLLK</sequence>
<keyword evidence="6" id="KW-1185">Reference proteome</keyword>
<name>R0I4B5_9BRAS</name>
<feature type="compositionally biased region" description="Low complexity" evidence="3">
    <location>
        <begin position="95"/>
        <end position="126"/>
    </location>
</feature>
<dbReference type="EMBL" id="KB870807">
    <property type="protein sequence ID" value="EOA31168.1"/>
    <property type="molecule type" value="Genomic_DNA"/>
</dbReference>
<dbReference type="Proteomes" id="UP000029121">
    <property type="component" value="Unassembled WGS sequence"/>
</dbReference>
<dbReference type="GO" id="GO:0004857">
    <property type="term" value="F:enzyme inhibitor activity"/>
    <property type="evidence" value="ECO:0007669"/>
    <property type="project" value="InterPro"/>
</dbReference>
<dbReference type="CDD" id="cd15800">
    <property type="entry name" value="PMEI-like_2"/>
    <property type="match status" value="1"/>
</dbReference>
<evidence type="ECO:0000256" key="3">
    <source>
        <dbReference type="SAM" id="MobiDB-lite"/>
    </source>
</evidence>
<dbReference type="NCBIfam" id="TIGR01614">
    <property type="entry name" value="PME_inhib"/>
    <property type="match status" value="1"/>
</dbReference>
<organism evidence="5 6">
    <name type="scientific">Capsella rubella</name>
    <dbReference type="NCBI Taxonomy" id="81985"/>
    <lineage>
        <taxon>Eukaryota</taxon>
        <taxon>Viridiplantae</taxon>
        <taxon>Streptophyta</taxon>
        <taxon>Embryophyta</taxon>
        <taxon>Tracheophyta</taxon>
        <taxon>Spermatophyta</taxon>
        <taxon>Magnoliopsida</taxon>
        <taxon>eudicotyledons</taxon>
        <taxon>Gunneridae</taxon>
        <taxon>Pentapetalae</taxon>
        <taxon>rosids</taxon>
        <taxon>malvids</taxon>
        <taxon>Brassicales</taxon>
        <taxon>Brassicaceae</taxon>
        <taxon>Camelineae</taxon>
        <taxon>Capsella</taxon>
    </lineage>
</organism>
<dbReference type="Pfam" id="PF04043">
    <property type="entry name" value="PMEI"/>
    <property type="match status" value="1"/>
</dbReference>
<evidence type="ECO:0000313" key="6">
    <source>
        <dbReference type="Proteomes" id="UP000029121"/>
    </source>
</evidence>
<dbReference type="STRING" id="81985.R0I4B5"/>
<reference evidence="6" key="1">
    <citation type="journal article" date="2013" name="Nat. Genet.">
        <title>The Capsella rubella genome and the genomic consequences of rapid mating system evolution.</title>
        <authorList>
            <person name="Slotte T."/>
            <person name="Hazzouri K.M."/>
            <person name="Agren J.A."/>
            <person name="Koenig D."/>
            <person name="Maumus F."/>
            <person name="Guo Y.L."/>
            <person name="Steige K."/>
            <person name="Platts A.E."/>
            <person name="Escobar J.S."/>
            <person name="Newman L.K."/>
            <person name="Wang W."/>
            <person name="Mandakova T."/>
            <person name="Vello E."/>
            <person name="Smith L.M."/>
            <person name="Henz S.R."/>
            <person name="Steffen J."/>
            <person name="Takuno S."/>
            <person name="Brandvain Y."/>
            <person name="Coop G."/>
            <person name="Andolfatto P."/>
            <person name="Hu T.T."/>
            <person name="Blanchette M."/>
            <person name="Clark R.M."/>
            <person name="Quesneville H."/>
            <person name="Nordborg M."/>
            <person name="Gaut B.S."/>
            <person name="Lysak M.A."/>
            <person name="Jenkins J."/>
            <person name="Grimwood J."/>
            <person name="Chapman J."/>
            <person name="Prochnik S."/>
            <person name="Shu S."/>
            <person name="Rokhsar D."/>
            <person name="Schmutz J."/>
            <person name="Weigel D."/>
            <person name="Wright S.I."/>
        </authorList>
    </citation>
    <scope>NUCLEOTIDE SEQUENCE [LARGE SCALE GENOMIC DNA]</scope>
    <source>
        <strain evidence="6">cv. Monte Gargano</strain>
    </source>
</reference>
<proteinExistence type="inferred from homology"/>
<feature type="domain" description="Pectinesterase inhibitor" evidence="4">
    <location>
        <begin position="143"/>
        <end position="278"/>
    </location>
</feature>
<dbReference type="InterPro" id="IPR051955">
    <property type="entry name" value="PME_Inhibitor"/>
</dbReference>
<dbReference type="OrthoDB" id="770764at2759"/>
<dbReference type="eggNOG" id="ENOG502S99C">
    <property type="taxonomic scope" value="Eukaryota"/>
</dbReference>
<feature type="region of interest" description="Disordered" evidence="3">
    <location>
        <begin position="50"/>
        <end position="126"/>
    </location>
</feature>
<dbReference type="PANTHER" id="PTHR31080">
    <property type="entry name" value="PECTINESTERASE INHIBITOR-LIKE"/>
    <property type="match status" value="1"/>
</dbReference>
<evidence type="ECO:0000259" key="4">
    <source>
        <dbReference type="SMART" id="SM00856"/>
    </source>
</evidence>
<feature type="compositionally biased region" description="Low complexity" evidence="3">
    <location>
        <begin position="59"/>
        <end position="70"/>
    </location>
</feature>
<gene>
    <name evidence="5" type="ORF">CARUB_v10014334mg</name>
</gene>